<dbReference type="Gene3D" id="2.60.220.50">
    <property type="match status" value="1"/>
</dbReference>
<dbReference type="AlphaFoldDB" id="A0A8J4TFF7"/>
<dbReference type="Pfam" id="PF00002">
    <property type="entry name" value="7tm_2"/>
    <property type="match status" value="1"/>
</dbReference>
<feature type="domain" description="GAIN-B" evidence="7">
    <location>
        <begin position="1"/>
        <end position="63"/>
    </location>
</feature>
<feature type="non-terminal residue" evidence="9">
    <location>
        <position position="1"/>
    </location>
</feature>
<dbReference type="InterPro" id="IPR053066">
    <property type="entry name" value="ADGR_G7"/>
</dbReference>
<protein>
    <submittedName>
        <fullName evidence="9">Adhesion G-protein coupled receptor G7-like</fullName>
    </submittedName>
</protein>
<dbReference type="Gene3D" id="1.20.1070.10">
    <property type="entry name" value="Rhodopsin 7-helix transmembrane proteins"/>
    <property type="match status" value="1"/>
</dbReference>
<keyword evidence="4 6" id="KW-0472">Membrane</keyword>
<feature type="transmembrane region" description="Helical" evidence="6">
    <location>
        <begin position="104"/>
        <end position="124"/>
    </location>
</feature>
<evidence type="ECO:0000313" key="9">
    <source>
        <dbReference type="EMBL" id="KAF5894385.1"/>
    </source>
</evidence>
<keyword evidence="2 6" id="KW-0812">Transmembrane</keyword>
<dbReference type="PROSITE" id="PS50221">
    <property type="entry name" value="GAIN_B"/>
    <property type="match status" value="1"/>
</dbReference>
<dbReference type="InterPro" id="IPR017981">
    <property type="entry name" value="GPCR_2-like_7TM"/>
</dbReference>
<organism evidence="9 10">
    <name type="scientific">Clarias magur</name>
    <name type="common">Asian catfish</name>
    <name type="synonym">Macropteronotus magur</name>
    <dbReference type="NCBI Taxonomy" id="1594786"/>
    <lineage>
        <taxon>Eukaryota</taxon>
        <taxon>Metazoa</taxon>
        <taxon>Chordata</taxon>
        <taxon>Craniata</taxon>
        <taxon>Vertebrata</taxon>
        <taxon>Euteleostomi</taxon>
        <taxon>Actinopterygii</taxon>
        <taxon>Neopterygii</taxon>
        <taxon>Teleostei</taxon>
        <taxon>Ostariophysi</taxon>
        <taxon>Siluriformes</taxon>
        <taxon>Clariidae</taxon>
        <taxon>Clarias</taxon>
    </lineage>
</organism>
<gene>
    <name evidence="9" type="primary">adgrg7</name>
    <name evidence="9" type="ORF">DAT39_015897</name>
</gene>
<evidence type="ECO:0000313" key="10">
    <source>
        <dbReference type="Proteomes" id="UP000727407"/>
    </source>
</evidence>
<evidence type="ECO:0000256" key="2">
    <source>
        <dbReference type="ARBA" id="ARBA00022692"/>
    </source>
</evidence>
<dbReference type="PANTHER" id="PTHR47767">
    <property type="entry name" value="ADHESION G PROTEIN-COUPLED RECEPTOR G7"/>
    <property type="match status" value="1"/>
</dbReference>
<reference evidence="9" key="1">
    <citation type="submission" date="2020-07" db="EMBL/GenBank/DDBJ databases">
        <title>Clarias magur genome sequencing, assembly and annotation.</title>
        <authorList>
            <person name="Kushwaha B."/>
            <person name="Kumar R."/>
            <person name="Das P."/>
            <person name="Joshi C.G."/>
            <person name="Kumar D."/>
            <person name="Nagpure N.S."/>
            <person name="Pandey M."/>
            <person name="Agarwal S."/>
            <person name="Srivastava S."/>
            <person name="Singh M."/>
            <person name="Sahoo L."/>
            <person name="Jayasankar P."/>
            <person name="Meher P.K."/>
            <person name="Koringa P.G."/>
            <person name="Iquebal M.A."/>
            <person name="Das S.P."/>
            <person name="Bit A."/>
            <person name="Patnaik S."/>
            <person name="Patel N."/>
            <person name="Shah T.M."/>
            <person name="Hinsu A."/>
            <person name="Jena J.K."/>
        </authorList>
    </citation>
    <scope>NUCLEOTIDE SEQUENCE</scope>
    <source>
        <strain evidence="9">CIFAMagur01</strain>
        <tissue evidence="9">Testis</tissue>
    </source>
</reference>
<feature type="transmembrane region" description="Helical" evidence="6">
    <location>
        <begin position="194"/>
        <end position="218"/>
    </location>
</feature>
<dbReference type="EMBL" id="QNUK01000377">
    <property type="protein sequence ID" value="KAF5894385.1"/>
    <property type="molecule type" value="Genomic_DNA"/>
</dbReference>
<feature type="domain" description="G-protein coupled receptors family 2 profile 2" evidence="8">
    <location>
        <begin position="69"/>
        <end position="334"/>
    </location>
</feature>
<dbReference type="PANTHER" id="PTHR47767:SF1">
    <property type="entry name" value="ADHESION G PROTEIN-COUPLED RECEPTOR G7"/>
    <property type="match status" value="1"/>
</dbReference>
<keyword evidence="5" id="KW-1015">Disulfide bond</keyword>
<dbReference type="GO" id="GO:0016020">
    <property type="term" value="C:membrane"/>
    <property type="evidence" value="ECO:0007669"/>
    <property type="project" value="UniProtKB-SubCell"/>
</dbReference>
<evidence type="ECO:0000256" key="5">
    <source>
        <dbReference type="ARBA" id="ARBA00023157"/>
    </source>
</evidence>
<evidence type="ECO:0000259" key="8">
    <source>
        <dbReference type="PROSITE" id="PS50261"/>
    </source>
</evidence>
<feature type="transmembrane region" description="Helical" evidence="6">
    <location>
        <begin position="250"/>
        <end position="273"/>
    </location>
</feature>
<dbReference type="SMART" id="SM00303">
    <property type="entry name" value="GPS"/>
    <property type="match status" value="1"/>
</dbReference>
<feature type="transmembrane region" description="Helical" evidence="6">
    <location>
        <begin position="294"/>
        <end position="315"/>
    </location>
</feature>
<evidence type="ECO:0000256" key="6">
    <source>
        <dbReference type="SAM" id="Phobius"/>
    </source>
</evidence>
<dbReference type="GO" id="GO:0007166">
    <property type="term" value="P:cell surface receptor signaling pathway"/>
    <property type="evidence" value="ECO:0007669"/>
    <property type="project" value="InterPro"/>
</dbReference>
<proteinExistence type="predicted"/>
<comment type="caution">
    <text evidence="9">The sequence shown here is derived from an EMBL/GenBank/DDBJ whole genome shotgun (WGS) entry which is preliminary data.</text>
</comment>
<sequence length="337" mass="37636">MRAQNVSSKHLYDFACVFWDYKKKDWSTSGCNKKQSSVYQTCKCEGKRNLANFAMLMSFSSNPEIIEDLNLISMIGCALSVAGLIFTVIFQILTRKSRRSSPTILMVSICICMTIVYLVFIFGIKNSIPDSRIDASDNIIPPSDVHQDPDSGACTALTALLQYFLLATFTWSSLYAAHIFLLIKNTFSGLPRHFSVLSIVVGFGLPAVVVGISLGITYRKSNPLNYRQEAICWLAALDEKNTFDMMKPMLWGFLIPVAVMLLFNIAVLFYFSYTICRTNPDLNSSKVTPLRSKMLGCVSLSVVLGVSWVIGYFLLLEKNDTMSTVLSFAFCLCNTTQ</sequence>
<keyword evidence="3 6" id="KW-1133">Transmembrane helix</keyword>
<dbReference type="InterPro" id="IPR000203">
    <property type="entry name" value="GPS"/>
</dbReference>
<dbReference type="Proteomes" id="UP000727407">
    <property type="component" value="Unassembled WGS sequence"/>
</dbReference>
<accession>A0A8J4TFF7</accession>
<dbReference type="PROSITE" id="PS50261">
    <property type="entry name" value="G_PROTEIN_RECEP_F2_4"/>
    <property type="match status" value="1"/>
</dbReference>
<comment type="subcellular location">
    <subcellularLocation>
        <location evidence="1">Membrane</location>
        <topology evidence="1">Multi-pass membrane protein</topology>
    </subcellularLocation>
</comment>
<feature type="transmembrane region" description="Helical" evidence="6">
    <location>
        <begin position="160"/>
        <end position="182"/>
    </location>
</feature>
<dbReference type="GO" id="GO:0004930">
    <property type="term" value="F:G protein-coupled receptor activity"/>
    <property type="evidence" value="ECO:0007669"/>
    <property type="project" value="InterPro"/>
</dbReference>
<dbReference type="Pfam" id="PF01825">
    <property type="entry name" value="GPS"/>
    <property type="match status" value="1"/>
</dbReference>
<evidence type="ECO:0000256" key="3">
    <source>
        <dbReference type="ARBA" id="ARBA00022989"/>
    </source>
</evidence>
<feature type="transmembrane region" description="Helical" evidence="6">
    <location>
        <begin position="71"/>
        <end position="92"/>
    </location>
</feature>
<dbReference type="InterPro" id="IPR046338">
    <property type="entry name" value="GAIN_dom_sf"/>
</dbReference>
<evidence type="ECO:0000259" key="7">
    <source>
        <dbReference type="PROSITE" id="PS50221"/>
    </source>
</evidence>
<keyword evidence="10" id="KW-1185">Reference proteome</keyword>
<keyword evidence="9" id="KW-0675">Receptor</keyword>
<name>A0A8J4TFF7_CLAMG</name>
<dbReference type="InterPro" id="IPR000832">
    <property type="entry name" value="GPCR_2_secretin-like"/>
</dbReference>
<evidence type="ECO:0000256" key="4">
    <source>
        <dbReference type="ARBA" id="ARBA00023136"/>
    </source>
</evidence>
<dbReference type="InterPro" id="IPR057244">
    <property type="entry name" value="GAIN_B"/>
</dbReference>
<evidence type="ECO:0000256" key="1">
    <source>
        <dbReference type="ARBA" id="ARBA00004141"/>
    </source>
</evidence>
<dbReference type="OrthoDB" id="1100386at2759"/>